<comment type="caution">
    <text evidence="3">The sequence shown here is derived from an EMBL/GenBank/DDBJ whole genome shotgun (WGS) entry which is preliminary data.</text>
</comment>
<keyword evidence="1" id="KW-0812">Transmembrane</keyword>
<feature type="transmembrane region" description="Helical" evidence="1">
    <location>
        <begin position="78"/>
        <end position="100"/>
    </location>
</feature>
<evidence type="ECO:0000313" key="4">
    <source>
        <dbReference type="Proteomes" id="UP001595973"/>
    </source>
</evidence>
<dbReference type="EMBL" id="JBHSGI010000033">
    <property type="protein sequence ID" value="MFC4671543.1"/>
    <property type="molecule type" value="Genomic_DNA"/>
</dbReference>
<dbReference type="Proteomes" id="UP001595973">
    <property type="component" value="Unassembled WGS sequence"/>
</dbReference>
<organism evidence="3 4">
    <name type="scientific">Seohaeicola nanhaiensis</name>
    <dbReference type="NCBI Taxonomy" id="1387282"/>
    <lineage>
        <taxon>Bacteria</taxon>
        <taxon>Pseudomonadati</taxon>
        <taxon>Pseudomonadota</taxon>
        <taxon>Alphaproteobacteria</taxon>
        <taxon>Rhodobacterales</taxon>
        <taxon>Roseobacteraceae</taxon>
        <taxon>Seohaeicola</taxon>
    </lineage>
</organism>
<feature type="domain" description="PAS" evidence="2">
    <location>
        <begin position="153"/>
        <end position="211"/>
    </location>
</feature>
<gene>
    <name evidence="3" type="ORF">ACFO5X_23520</name>
</gene>
<dbReference type="RefSeq" id="WP_380722174.1">
    <property type="nucleotide sequence ID" value="NZ_JBHSGI010000033.1"/>
</dbReference>
<protein>
    <recommendedName>
        <fullName evidence="2">PAS domain-containing protein</fullName>
    </recommendedName>
</protein>
<keyword evidence="1" id="KW-1133">Transmembrane helix</keyword>
<evidence type="ECO:0000313" key="3">
    <source>
        <dbReference type="EMBL" id="MFC4671543.1"/>
    </source>
</evidence>
<reference evidence="4" key="1">
    <citation type="journal article" date="2019" name="Int. J. Syst. Evol. Microbiol.">
        <title>The Global Catalogue of Microorganisms (GCM) 10K type strain sequencing project: providing services to taxonomists for standard genome sequencing and annotation.</title>
        <authorList>
            <consortium name="The Broad Institute Genomics Platform"/>
            <consortium name="The Broad Institute Genome Sequencing Center for Infectious Disease"/>
            <person name="Wu L."/>
            <person name="Ma J."/>
        </authorList>
    </citation>
    <scope>NUCLEOTIDE SEQUENCE [LARGE SCALE GENOMIC DNA]</scope>
    <source>
        <strain evidence="4">CGMCC 4.7283</strain>
    </source>
</reference>
<feature type="transmembrane region" description="Helical" evidence="1">
    <location>
        <begin position="226"/>
        <end position="243"/>
    </location>
</feature>
<name>A0ABV9KNL0_9RHOB</name>
<proteinExistence type="predicted"/>
<dbReference type="InterPro" id="IPR000014">
    <property type="entry name" value="PAS"/>
</dbReference>
<feature type="transmembrane region" description="Helical" evidence="1">
    <location>
        <begin position="33"/>
        <end position="57"/>
    </location>
</feature>
<sequence length="346" mass="38978">MKIRRSFLLILAGTAVFGGLAYLMRSVPGLEFIWRVALGLLGLLVMLPVVMLFSAAMTYGRTGATALPDGMFQGLMKIGYRVTISIVGLMFFGLAVGVYVEGSTGLAGTCAVLGAFFLIGSQYGRICWNDVCIIHRDYFFLQRRHLWADLLEIEEDFRNSIDSTTDLIFPSSKKIKVAKLNEAHADLVGYARERLRENVSRWLVETTRHPEARSGSFLTVSTTDRLGALCIWVMAGLLLWAAYARLPLSWRVEDLWTFAIVMMSAGFALVGQMMFFRRIIWDSEGVRQRLGMFWERKYQWAHLEAVDAAEQGGVQMTFADGRLMRVSFSWLGAKEMIAYARSRLNA</sequence>
<evidence type="ECO:0000259" key="2">
    <source>
        <dbReference type="PROSITE" id="PS50112"/>
    </source>
</evidence>
<feature type="transmembrane region" description="Helical" evidence="1">
    <location>
        <begin position="106"/>
        <end position="126"/>
    </location>
</feature>
<accession>A0ABV9KNL0</accession>
<keyword evidence="4" id="KW-1185">Reference proteome</keyword>
<keyword evidence="1" id="KW-0472">Membrane</keyword>
<dbReference type="PROSITE" id="PS50112">
    <property type="entry name" value="PAS"/>
    <property type="match status" value="1"/>
</dbReference>
<feature type="transmembrane region" description="Helical" evidence="1">
    <location>
        <begin position="255"/>
        <end position="276"/>
    </location>
</feature>
<evidence type="ECO:0000256" key="1">
    <source>
        <dbReference type="SAM" id="Phobius"/>
    </source>
</evidence>